<name>A0AAV9E570_ACOCL</name>
<proteinExistence type="predicted"/>
<keyword evidence="3" id="KW-1185">Reference proteome</keyword>
<evidence type="ECO:0000256" key="1">
    <source>
        <dbReference type="SAM" id="MobiDB-lite"/>
    </source>
</evidence>
<dbReference type="AlphaFoldDB" id="A0AAV9E570"/>
<evidence type="ECO:0000313" key="3">
    <source>
        <dbReference type="Proteomes" id="UP001180020"/>
    </source>
</evidence>
<reference evidence="2" key="2">
    <citation type="submission" date="2023-06" db="EMBL/GenBank/DDBJ databases">
        <authorList>
            <person name="Ma L."/>
            <person name="Liu K.-W."/>
            <person name="Li Z."/>
            <person name="Hsiao Y.-Y."/>
            <person name="Qi Y."/>
            <person name="Fu T."/>
            <person name="Tang G."/>
            <person name="Zhang D."/>
            <person name="Sun W.-H."/>
            <person name="Liu D.-K."/>
            <person name="Li Y."/>
            <person name="Chen G.-Z."/>
            <person name="Liu X.-D."/>
            <person name="Liao X.-Y."/>
            <person name="Jiang Y.-T."/>
            <person name="Yu X."/>
            <person name="Hao Y."/>
            <person name="Huang J."/>
            <person name="Zhao X.-W."/>
            <person name="Ke S."/>
            <person name="Chen Y.-Y."/>
            <person name="Wu W.-L."/>
            <person name="Hsu J.-L."/>
            <person name="Lin Y.-F."/>
            <person name="Huang M.-D."/>
            <person name="Li C.-Y."/>
            <person name="Huang L."/>
            <person name="Wang Z.-W."/>
            <person name="Zhao X."/>
            <person name="Zhong W.-Y."/>
            <person name="Peng D.-H."/>
            <person name="Ahmad S."/>
            <person name="Lan S."/>
            <person name="Zhang J.-S."/>
            <person name="Tsai W.-C."/>
            <person name="Van De Peer Y."/>
            <person name="Liu Z.-J."/>
        </authorList>
    </citation>
    <scope>NUCLEOTIDE SEQUENCE</scope>
    <source>
        <strain evidence="2">CP</strain>
        <tissue evidence="2">Leaves</tissue>
    </source>
</reference>
<sequence>MDAVSIHVPYKHLKQSEVELAGLGADRDGIAHVSRVSNGGSDVPLSSPSSPPLQTLSSPVDTSSLKTLILSCMVAAGVQFGWALS</sequence>
<gene>
    <name evidence="2" type="primary">SUT4</name>
    <name evidence="2" type="ORF">QJS10_CPA09g00929</name>
</gene>
<protein>
    <submittedName>
        <fullName evidence="2">Sucrose transport protein SUT4</fullName>
    </submittedName>
</protein>
<dbReference type="Proteomes" id="UP001180020">
    <property type="component" value="Unassembled WGS sequence"/>
</dbReference>
<feature type="region of interest" description="Disordered" evidence="1">
    <location>
        <begin position="36"/>
        <end position="58"/>
    </location>
</feature>
<evidence type="ECO:0000313" key="2">
    <source>
        <dbReference type="EMBL" id="KAK1308459.1"/>
    </source>
</evidence>
<organism evidence="2 3">
    <name type="scientific">Acorus calamus</name>
    <name type="common">Sweet flag</name>
    <dbReference type="NCBI Taxonomy" id="4465"/>
    <lineage>
        <taxon>Eukaryota</taxon>
        <taxon>Viridiplantae</taxon>
        <taxon>Streptophyta</taxon>
        <taxon>Embryophyta</taxon>
        <taxon>Tracheophyta</taxon>
        <taxon>Spermatophyta</taxon>
        <taxon>Magnoliopsida</taxon>
        <taxon>Liliopsida</taxon>
        <taxon>Acoraceae</taxon>
        <taxon>Acorus</taxon>
    </lineage>
</organism>
<accession>A0AAV9E570</accession>
<dbReference type="EMBL" id="JAUJYO010000009">
    <property type="protein sequence ID" value="KAK1308459.1"/>
    <property type="molecule type" value="Genomic_DNA"/>
</dbReference>
<reference evidence="2" key="1">
    <citation type="journal article" date="2023" name="Nat. Commun.">
        <title>Diploid and tetraploid genomes of Acorus and the evolution of monocots.</title>
        <authorList>
            <person name="Ma L."/>
            <person name="Liu K.W."/>
            <person name="Li Z."/>
            <person name="Hsiao Y.Y."/>
            <person name="Qi Y."/>
            <person name="Fu T."/>
            <person name="Tang G.D."/>
            <person name="Zhang D."/>
            <person name="Sun W.H."/>
            <person name="Liu D.K."/>
            <person name="Li Y."/>
            <person name="Chen G.Z."/>
            <person name="Liu X.D."/>
            <person name="Liao X.Y."/>
            <person name="Jiang Y.T."/>
            <person name="Yu X."/>
            <person name="Hao Y."/>
            <person name="Huang J."/>
            <person name="Zhao X.W."/>
            <person name="Ke S."/>
            <person name="Chen Y.Y."/>
            <person name="Wu W.L."/>
            <person name="Hsu J.L."/>
            <person name="Lin Y.F."/>
            <person name="Huang M.D."/>
            <person name="Li C.Y."/>
            <person name="Huang L."/>
            <person name="Wang Z.W."/>
            <person name="Zhao X."/>
            <person name="Zhong W.Y."/>
            <person name="Peng D.H."/>
            <person name="Ahmad S."/>
            <person name="Lan S."/>
            <person name="Zhang J.S."/>
            <person name="Tsai W.C."/>
            <person name="Van de Peer Y."/>
            <person name="Liu Z.J."/>
        </authorList>
    </citation>
    <scope>NUCLEOTIDE SEQUENCE</scope>
    <source>
        <strain evidence="2">CP</strain>
    </source>
</reference>
<comment type="caution">
    <text evidence="2">The sequence shown here is derived from an EMBL/GenBank/DDBJ whole genome shotgun (WGS) entry which is preliminary data.</text>
</comment>
<feature type="compositionally biased region" description="Low complexity" evidence="1">
    <location>
        <begin position="44"/>
        <end position="58"/>
    </location>
</feature>